<comment type="caution">
    <text evidence="10">The sequence shown here is derived from an EMBL/GenBank/DDBJ whole genome shotgun (WGS) entry which is preliminary data.</text>
</comment>
<feature type="transmembrane region" description="Helical" evidence="8">
    <location>
        <begin position="224"/>
        <end position="243"/>
    </location>
</feature>
<organism evidence="10 11">
    <name type="scientific">Chrysophaeum taylorii</name>
    <dbReference type="NCBI Taxonomy" id="2483200"/>
    <lineage>
        <taxon>Eukaryota</taxon>
        <taxon>Sar</taxon>
        <taxon>Stramenopiles</taxon>
        <taxon>Ochrophyta</taxon>
        <taxon>Pelagophyceae</taxon>
        <taxon>Pelagomonadales</taxon>
        <taxon>Pelagomonadaceae</taxon>
        <taxon>Chrysophaeum</taxon>
    </lineage>
</organism>
<feature type="region of interest" description="Disordered" evidence="7">
    <location>
        <begin position="504"/>
        <end position="525"/>
    </location>
</feature>
<dbReference type="InterPro" id="IPR011701">
    <property type="entry name" value="MFS"/>
</dbReference>
<dbReference type="GO" id="GO:0022857">
    <property type="term" value="F:transmembrane transporter activity"/>
    <property type="evidence" value="ECO:0007669"/>
    <property type="project" value="InterPro"/>
</dbReference>
<keyword evidence="11" id="KW-1185">Reference proteome</keyword>
<dbReference type="SUPFAM" id="SSF103473">
    <property type="entry name" value="MFS general substrate transporter"/>
    <property type="match status" value="1"/>
</dbReference>
<gene>
    <name evidence="10" type="ORF">CTAYLR_004921</name>
</gene>
<dbReference type="PROSITE" id="PS50850">
    <property type="entry name" value="MFS"/>
    <property type="match status" value="1"/>
</dbReference>
<feature type="transmembrane region" description="Helical" evidence="8">
    <location>
        <begin position="477"/>
        <end position="501"/>
    </location>
</feature>
<keyword evidence="3 8" id="KW-0812">Transmembrane</keyword>
<dbReference type="InterPro" id="IPR036259">
    <property type="entry name" value="MFS_trans_sf"/>
</dbReference>
<dbReference type="Pfam" id="PF07690">
    <property type="entry name" value="MFS_1"/>
    <property type="match status" value="1"/>
</dbReference>
<feature type="transmembrane region" description="Helical" evidence="8">
    <location>
        <begin position="344"/>
        <end position="373"/>
    </location>
</feature>
<feature type="transmembrane region" description="Helical" evidence="8">
    <location>
        <begin position="104"/>
        <end position="123"/>
    </location>
</feature>
<feature type="transmembrane region" description="Helical" evidence="8">
    <location>
        <begin position="312"/>
        <end position="332"/>
    </location>
</feature>
<sequence length="558" mass="59184">MESASSSASSSSSRNNRSAMRRKLTLGILTLANCSNFWQRNLIYFLCSASPHECLGACEGAVFVPLCEKCDDSHKCDECQHCRRTHDADFYSLRDAACMSDAQYGFLASVSFTVMFAASGILAGSIADRVTDTRCLHASAILAWSLASFAKVISPTFPVLVVARFVLGVAQGFNAPCAYPMILAHFAPPERATANGLYSSGTYLGAALSSLSLVAAMLLGWRAVAIAAVFVGLFAAALVYLVIQRPHDPEDDDDAIILCGGGGGGGNGSPRRGRRFVVRTATTTTASVKRNDASAFSLAAAWTRIITNGRLALLYAATSLRMTTTVSLWTYLPTFYARTFPKQVVAFSVAYALGTLVCGAASSALGGAIADALVRRGKTGARGHVPALGTLASVLPISAALFATSFSWSATLLLLNILLAECWLGPCMALLARDVPTHAMGTHVALLIVCNQLLAGLGPWAISVVDDGTTRRLRTNVLVIVTFFSLLASAAFSLLGTLHAATDDDPERRRHHRAESLSRGDPSPEEARALLATTPADISPPALEPAFTHHQYPSRLYD</sequence>
<name>A0AAD7XQG9_9STRA</name>
<comment type="subcellular location">
    <subcellularLocation>
        <location evidence="1">Membrane</location>
        <topology evidence="1">Multi-pass membrane protein</topology>
    </subcellularLocation>
</comment>
<dbReference type="Gene3D" id="1.20.1250.20">
    <property type="entry name" value="MFS general substrate transporter like domains"/>
    <property type="match status" value="1"/>
</dbReference>
<evidence type="ECO:0000256" key="1">
    <source>
        <dbReference type="ARBA" id="ARBA00004141"/>
    </source>
</evidence>
<feature type="transmembrane region" description="Helical" evidence="8">
    <location>
        <begin position="412"/>
        <end position="432"/>
    </location>
</feature>
<accession>A0AAD7XQG9</accession>
<dbReference type="EMBL" id="JAQMWT010000021">
    <property type="protein sequence ID" value="KAJ8613829.1"/>
    <property type="molecule type" value="Genomic_DNA"/>
</dbReference>
<evidence type="ECO:0000256" key="5">
    <source>
        <dbReference type="ARBA" id="ARBA00023136"/>
    </source>
</evidence>
<evidence type="ECO:0000313" key="11">
    <source>
        <dbReference type="Proteomes" id="UP001230188"/>
    </source>
</evidence>
<keyword evidence="2" id="KW-0813">Transport</keyword>
<feature type="transmembrane region" description="Helical" evidence="8">
    <location>
        <begin position="196"/>
        <end position="218"/>
    </location>
</feature>
<dbReference type="GO" id="GO:0016020">
    <property type="term" value="C:membrane"/>
    <property type="evidence" value="ECO:0007669"/>
    <property type="project" value="UniProtKB-SubCell"/>
</dbReference>
<keyword evidence="4 8" id="KW-1133">Transmembrane helix</keyword>
<comment type="similarity">
    <text evidence="6">Belongs to the major facilitator superfamily. Spinster (TC 2.A.1.49) family.</text>
</comment>
<evidence type="ECO:0000256" key="2">
    <source>
        <dbReference type="ARBA" id="ARBA00022448"/>
    </source>
</evidence>
<dbReference type="AlphaFoldDB" id="A0AAD7XQG9"/>
<evidence type="ECO:0000256" key="3">
    <source>
        <dbReference type="ARBA" id="ARBA00022692"/>
    </source>
</evidence>
<feature type="domain" description="Major facilitator superfamily (MFS) profile" evidence="9">
    <location>
        <begin position="25"/>
        <end position="505"/>
    </location>
</feature>
<evidence type="ECO:0000259" key="9">
    <source>
        <dbReference type="PROSITE" id="PS50850"/>
    </source>
</evidence>
<feature type="transmembrane region" description="Helical" evidence="8">
    <location>
        <begin position="444"/>
        <end position="465"/>
    </location>
</feature>
<proteinExistence type="inferred from homology"/>
<evidence type="ECO:0000256" key="4">
    <source>
        <dbReference type="ARBA" id="ARBA00022989"/>
    </source>
</evidence>
<keyword evidence="5 8" id="KW-0472">Membrane</keyword>
<protein>
    <recommendedName>
        <fullName evidence="9">Major facilitator superfamily (MFS) profile domain-containing protein</fullName>
    </recommendedName>
</protein>
<dbReference type="InterPro" id="IPR044770">
    <property type="entry name" value="MFS_spinster-like"/>
</dbReference>
<dbReference type="InterPro" id="IPR020846">
    <property type="entry name" value="MFS_dom"/>
</dbReference>
<dbReference type="PANTHER" id="PTHR23505:SF79">
    <property type="entry name" value="PROTEIN SPINSTER"/>
    <property type="match status" value="1"/>
</dbReference>
<evidence type="ECO:0000256" key="6">
    <source>
        <dbReference type="ARBA" id="ARBA00024338"/>
    </source>
</evidence>
<evidence type="ECO:0000313" key="10">
    <source>
        <dbReference type="EMBL" id="KAJ8613829.1"/>
    </source>
</evidence>
<dbReference type="Proteomes" id="UP001230188">
    <property type="component" value="Unassembled WGS sequence"/>
</dbReference>
<feature type="transmembrane region" description="Helical" evidence="8">
    <location>
        <begin position="385"/>
        <end position="406"/>
    </location>
</feature>
<evidence type="ECO:0000256" key="7">
    <source>
        <dbReference type="SAM" id="MobiDB-lite"/>
    </source>
</evidence>
<dbReference type="PANTHER" id="PTHR23505">
    <property type="entry name" value="SPINSTER"/>
    <property type="match status" value="1"/>
</dbReference>
<reference evidence="10" key="1">
    <citation type="submission" date="2023-01" db="EMBL/GenBank/DDBJ databases">
        <title>Metagenome sequencing of chrysophaentin producing Chrysophaeum taylorii.</title>
        <authorList>
            <person name="Davison J."/>
            <person name="Bewley C."/>
        </authorList>
    </citation>
    <scope>NUCLEOTIDE SEQUENCE</scope>
    <source>
        <strain evidence="10">NIES-1699</strain>
    </source>
</reference>
<evidence type="ECO:0000256" key="8">
    <source>
        <dbReference type="SAM" id="Phobius"/>
    </source>
</evidence>
<feature type="transmembrane region" description="Helical" evidence="8">
    <location>
        <begin position="135"/>
        <end position="153"/>
    </location>
</feature>